<comment type="caution">
    <text evidence="6">The sequence shown here is derived from an EMBL/GenBank/DDBJ whole genome shotgun (WGS) entry which is preliminary data.</text>
</comment>
<keyword evidence="7" id="KW-1185">Reference proteome</keyword>
<dbReference type="PROSITE" id="PS50850">
    <property type="entry name" value="MFS"/>
    <property type="match status" value="1"/>
</dbReference>
<feature type="transmembrane region" description="Helical" evidence="4">
    <location>
        <begin position="77"/>
        <end position="96"/>
    </location>
</feature>
<feature type="transmembrane region" description="Helical" evidence="4">
    <location>
        <begin position="302"/>
        <end position="324"/>
    </location>
</feature>
<keyword evidence="3 4" id="KW-0472">Membrane</keyword>
<dbReference type="OrthoDB" id="9180256at2"/>
<dbReference type="STRING" id="1770058.A3840_07865"/>
<feature type="transmembrane region" description="Helical" evidence="4">
    <location>
        <begin position="365"/>
        <end position="384"/>
    </location>
</feature>
<feature type="transmembrane region" description="Helical" evidence="4">
    <location>
        <begin position="279"/>
        <end position="296"/>
    </location>
</feature>
<gene>
    <name evidence="6" type="ORF">A3840_07865</name>
</gene>
<name>A0A178I175_9HYPH</name>
<dbReference type="InterPro" id="IPR036259">
    <property type="entry name" value="MFS_trans_sf"/>
</dbReference>
<organism evidence="6 7">
    <name type="scientific">Devosia elaeis</name>
    <dbReference type="NCBI Taxonomy" id="1770058"/>
    <lineage>
        <taxon>Bacteria</taxon>
        <taxon>Pseudomonadati</taxon>
        <taxon>Pseudomonadota</taxon>
        <taxon>Alphaproteobacteria</taxon>
        <taxon>Hyphomicrobiales</taxon>
        <taxon>Devosiaceae</taxon>
        <taxon>Devosia</taxon>
    </lineage>
</organism>
<dbReference type="PANTHER" id="PTHR23542">
    <property type="match status" value="1"/>
</dbReference>
<feature type="transmembrane region" description="Helical" evidence="4">
    <location>
        <begin position="16"/>
        <end position="40"/>
    </location>
</feature>
<accession>A0A178I175</accession>
<dbReference type="Proteomes" id="UP000078389">
    <property type="component" value="Unassembled WGS sequence"/>
</dbReference>
<feature type="domain" description="Major facilitator superfamily (MFS) profile" evidence="5">
    <location>
        <begin position="213"/>
        <end position="404"/>
    </location>
</feature>
<reference evidence="6 7" key="1">
    <citation type="submission" date="2016-03" db="EMBL/GenBank/DDBJ databases">
        <title>Genome sequencing of Devosia sp. S37.</title>
        <authorList>
            <person name="Mohd Nor M."/>
        </authorList>
    </citation>
    <scope>NUCLEOTIDE SEQUENCE [LARGE SCALE GENOMIC DNA]</scope>
    <source>
        <strain evidence="6 7">S37</strain>
    </source>
</reference>
<feature type="transmembrane region" description="Helical" evidence="4">
    <location>
        <begin position="102"/>
        <end position="120"/>
    </location>
</feature>
<evidence type="ECO:0000259" key="5">
    <source>
        <dbReference type="PROSITE" id="PS50850"/>
    </source>
</evidence>
<dbReference type="GO" id="GO:0022857">
    <property type="term" value="F:transmembrane transporter activity"/>
    <property type="evidence" value="ECO:0007669"/>
    <property type="project" value="InterPro"/>
</dbReference>
<proteinExistence type="predicted"/>
<dbReference type="InterPro" id="IPR011701">
    <property type="entry name" value="MFS"/>
</dbReference>
<keyword evidence="2 4" id="KW-1133">Transmembrane helix</keyword>
<evidence type="ECO:0000256" key="4">
    <source>
        <dbReference type="SAM" id="Phobius"/>
    </source>
</evidence>
<keyword evidence="1 4" id="KW-0812">Transmembrane</keyword>
<dbReference type="Pfam" id="PF07690">
    <property type="entry name" value="MFS_1"/>
    <property type="match status" value="1"/>
</dbReference>
<evidence type="ECO:0000313" key="6">
    <source>
        <dbReference type="EMBL" id="OAM78056.1"/>
    </source>
</evidence>
<dbReference type="AlphaFoldDB" id="A0A178I175"/>
<dbReference type="PANTHER" id="PTHR23542:SF1">
    <property type="entry name" value="MAJOR FACILITATOR SUPERFAMILY (MFS) PROFILE DOMAIN-CONTAINING PROTEIN"/>
    <property type="match status" value="1"/>
</dbReference>
<dbReference type="Gene3D" id="1.20.1250.20">
    <property type="entry name" value="MFS general substrate transporter like domains"/>
    <property type="match status" value="2"/>
</dbReference>
<evidence type="ECO:0000256" key="1">
    <source>
        <dbReference type="ARBA" id="ARBA00022692"/>
    </source>
</evidence>
<feature type="transmembrane region" description="Helical" evidence="4">
    <location>
        <begin position="250"/>
        <end position="272"/>
    </location>
</feature>
<evidence type="ECO:0000256" key="2">
    <source>
        <dbReference type="ARBA" id="ARBA00022989"/>
    </source>
</evidence>
<protein>
    <submittedName>
        <fullName evidence="6">MFS transporter</fullName>
    </submittedName>
</protein>
<dbReference type="EMBL" id="LVVY01000074">
    <property type="protein sequence ID" value="OAM78056.1"/>
    <property type="molecule type" value="Genomic_DNA"/>
</dbReference>
<dbReference type="RefSeq" id="WP_067454430.1">
    <property type="nucleotide sequence ID" value="NZ_LVVY01000074.1"/>
</dbReference>
<feature type="transmembrane region" description="Helical" evidence="4">
    <location>
        <begin position="216"/>
        <end position="238"/>
    </location>
</feature>
<dbReference type="InterPro" id="IPR020846">
    <property type="entry name" value="MFS_dom"/>
</dbReference>
<dbReference type="SUPFAM" id="SSF103473">
    <property type="entry name" value="MFS general substrate transporter"/>
    <property type="match status" value="1"/>
</dbReference>
<evidence type="ECO:0000256" key="3">
    <source>
        <dbReference type="ARBA" id="ARBA00023136"/>
    </source>
</evidence>
<evidence type="ECO:0000313" key="7">
    <source>
        <dbReference type="Proteomes" id="UP000078389"/>
    </source>
</evidence>
<feature type="transmembrane region" description="Helical" evidence="4">
    <location>
        <begin position="46"/>
        <end position="65"/>
    </location>
</feature>
<feature type="transmembrane region" description="Helical" evidence="4">
    <location>
        <begin position="336"/>
        <end position="359"/>
    </location>
</feature>
<sequence>MPNPYSEIFRAKGAKGFAAAGFLARMPMAMAPIGIVAMLSQAHGEYWLAGAVSATYALANALIAPQISRVVDRVGQSAVLLPTTLVSVIAFSLLILSVNQDWPVWTLYATALAAAIMPSYPAMIRARWSALFRNRPELNTAFAFESAADELVYIAGASLSVGLSVSLFPEAGMMASTAALAIGSLAFIAQRSTEPARGPAMPISNGSAIRQRPVQIITLALVFVGMIFATAEVSAVAITESLGEPGAAGMVIGVYAAGSFVVGLIVGAMNIAMPLHRQLAIAIGTVAVTAIPLLFVTTIPLLAFAIFVSGVAISPTFITAFGLIERRVAAAMLTEGITWVMTGIGIGMAFGAFTAGWVVDTYGAHNGFWVSVIAGFLALGTVLAGQAQLGGKPACPVAAPCPAA</sequence>